<dbReference type="RefSeq" id="WP_329775345.1">
    <property type="nucleotide sequence ID" value="NZ_JAYDYW010000007.1"/>
</dbReference>
<dbReference type="Pfam" id="PF02472">
    <property type="entry name" value="ExbD"/>
    <property type="match status" value="1"/>
</dbReference>
<keyword evidence="7" id="KW-0813">Transport</keyword>
<evidence type="ECO:0000313" key="10">
    <source>
        <dbReference type="Proteomes" id="UP001310248"/>
    </source>
</evidence>
<evidence type="ECO:0000313" key="9">
    <source>
        <dbReference type="EMBL" id="MEE1674177.1"/>
    </source>
</evidence>
<evidence type="ECO:0000256" key="8">
    <source>
        <dbReference type="SAM" id="Phobius"/>
    </source>
</evidence>
<evidence type="ECO:0000256" key="3">
    <source>
        <dbReference type="ARBA" id="ARBA00022475"/>
    </source>
</evidence>
<reference evidence="10" key="1">
    <citation type="submission" date="2023-07" db="EMBL/GenBank/DDBJ databases">
        <title>Draft genome sequence of Agarivorans aestuarii strain ZMCS4, a CAZymes producing bacteria isolated from the marine brown algae Clodostephus spongiosus.</title>
        <authorList>
            <person name="Lorente B."/>
            <person name="Cabral C."/>
            <person name="Frias J."/>
            <person name="Faria J."/>
            <person name="Toubarro D."/>
        </authorList>
    </citation>
    <scope>NUCLEOTIDE SEQUENCE [LARGE SCALE GENOMIC DNA]</scope>
    <source>
        <strain evidence="10">ZMCS4</strain>
    </source>
</reference>
<organism evidence="9 10">
    <name type="scientific">Agarivorans aestuarii</name>
    <dbReference type="NCBI Taxonomy" id="1563703"/>
    <lineage>
        <taxon>Bacteria</taxon>
        <taxon>Pseudomonadati</taxon>
        <taxon>Pseudomonadota</taxon>
        <taxon>Gammaproteobacteria</taxon>
        <taxon>Alteromonadales</taxon>
        <taxon>Alteromonadaceae</taxon>
        <taxon>Agarivorans</taxon>
    </lineage>
</organism>
<evidence type="ECO:0000256" key="5">
    <source>
        <dbReference type="ARBA" id="ARBA00022989"/>
    </source>
</evidence>
<dbReference type="PANTHER" id="PTHR30558:SF15">
    <property type="entry name" value="BIOPOLYMER TRANSPORT PROTEIN EXBD1"/>
    <property type="match status" value="1"/>
</dbReference>
<keyword evidence="4 7" id="KW-0812">Transmembrane</keyword>
<comment type="caution">
    <text evidence="9">The sequence shown here is derived from an EMBL/GenBank/DDBJ whole genome shotgun (WGS) entry which is preliminary data.</text>
</comment>
<keyword evidence="10" id="KW-1185">Reference proteome</keyword>
<dbReference type="PANTHER" id="PTHR30558">
    <property type="entry name" value="EXBD MEMBRANE COMPONENT OF PMF-DRIVEN MACROMOLECULE IMPORT SYSTEM"/>
    <property type="match status" value="1"/>
</dbReference>
<dbReference type="InterPro" id="IPR003400">
    <property type="entry name" value="ExbD"/>
</dbReference>
<evidence type="ECO:0000256" key="4">
    <source>
        <dbReference type="ARBA" id="ARBA00022692"/>
    </source>
</evidence>
<evidence type="ECO:0000256" key="2">
    <source>
        <dbReference type="ARBA" id="ARBA00005811"/>
    </source>
</evidence>
<proteinExistence type="inferred from homology"/>
<gene>
    <name evidence="9" type="ORF">SNR37_003612</name>
</gene>
<keyword evidence="3" id="KW-1003">Cell membrane</keyword>
<keyword evidence="7" id="KW-0653">Protein transport</keyword>
<dbReference type="EMBL" id="JAYDYW010000007">
    <property type="protein sequence ID" value="MEE1674177.1"/>
    <property type="molecule type" value="Genomic_DNA"/>
</dbReference>
<reference evidence="9 10" key="2">
    <citation type="submission" date="2023-12" db="EMBL/GenBank/DDBJ databases">
        <authorList>
            <consortium name="Cladostephus spongiosus"/>
            <person name="Lorente B."/>
            <person name="Cabral C."/>
            <person name="Frias J."/>
            <person name="Faria J."/>
            <person name="Toubarro D."/>
        </authorList>
    </citation>
    <scope>NUCLEOTIDE SEQUENCE [LARGE SCALE GENOMIC DNA]</scope>
    <source>
        <strain evidence="9 10">ZMCS4</strain>
    </source>
</reference>
<protein>
    <submittedName>
        <fullName evidence="9">Biopolymer transporter ExbD</fullName>
    </submittedName>
</protein>
<evidence type="ECO:0000256" key="7">
    <source>
        <dbReference type="RuleBase" id="RU003879"/>
    </source>
</evidence>
<keyword evidence="5 8" id="KW-1133">Transmembrane helix</keyword>
<sequence>MIRIEEQSSGFSMVPDLTALLDIIFIVLVFLLLTANSRVYQMDMDLPATSQAQASVASEPAKLQLSLFQDNPIWGLGEQRYQTFSAFEQAIKQQSQDQTKPSVSLASERQVPVEHLLKMLELLQQLEIETTQILMEKNND</sequence>
<dbReference type="Proteomes" id="UP001310248">
    <property type="component" value="Unassembled WGS sequence"/>
</dbReference>
<feature type="transmembrane region" description="Helical" evidence="8">
    <location>
        <begin position="17"/>
        <end position="35"/>
    </location>
</feature>
<comment type="similarity">
    <text evidence="2 7">Belongs to the ExbD/TolR family.</text>
</comment>
<evidence type="ECO:0000256" key="6">
    <source>
        <dbReference type="ARBA" id="ARBA00023136"/>
    </source>
</evidence>
<evidence type="ECO:0000256" key="1">
    <source>
        <dbReference type="ARBA" id="ARBA00004162"/>
    </source>
</evidence>
<accession>A0ABU7G4J9</accession>
<comment type="subcellular location">
    <subcellularLocation>
        <location evidence="1">Cell membrane</location>
        <topology evidence="1">Single-pass membrane protein</topology>
    </subcellularLocation>
    <subcellularLocation>
        <location evidence="7">Cell membrane</location>
        <topology evidence="7">Single-pass type II membrane protein</topology>
    </subcellularLocation>
</comment>
<name>A0ABU7G4J9_9ALTE</name>
<keyword evidence="6 8" id="KW-0472">Membrane</keyword>